<dbReference type="AlphaFoldDB" id="A0A834SYH1"/>
<dbReference type="GO" id="GO:0003676">
    <property type="term" value="F:nucleic acid binding"/>
    <property type="evidence" value="ECO:0007669"/>
    <property type="project" value="InterPro"/>
</dbReference>
<accession>A0A834SYH1</accession>
<dbReference type="GO" id="GO:0004523">
    <property type="term" value="F:RNA-DNA hybrid ribonuclease activity"/>
    <property type="evidence" value="ECO:0007669"/>
    <property type="project" value="InterPro"/>
</dbReference>
<organism evidence="3 4">
    <name type="scientific">Senna tora</name>
    <dbReference type="NCBI Taxonomy" id="362788"/>
    <lineage>
        <taxon>Eukaryota</taxon>
        <taxon>Viridiplantae</taxon>
        <taxon>Streptophyta</taxon>
        <taxon>Embryophyta</taxon>
        <taxon>Tracheophyta</taxon>
        <taxon>Spermatophyta</taxon>
        <taxon>Magnoliopsida</taxon>
        <taxon>eudicotyledons</taxon>
        <taxon>Gunneridae</taxon>
        <taxon>Pentapetalae</taxon>
        <taxon>rosids</taxon>
        <taxon>fabids</taxon>
        <taxon>Fabales</taxon>
        <taxon>Fabaceae</taxon>
        <taxon>Caesalpinioideae</taxon>
        <taxon>Cassia clade</taxon>
        <taxon>Senna</taxon>
    </lineage>
</organism>
<dbReference type="InterPro" id="IPR002156">
    <property type="entry name" value="RNaseH_domain"/>
</dbReference>
<feature type="domain" description="Endonuclease/exonuclease/phosphatase" evidence="1">
    <location>
        <begin position="8"/>
        <end position="161"/>
    </location>
</feature>
<proteinExistence type="predicted"/>
<dbReference type="CDD" id="cd06222">
    <property type="entry name" value="RNase_H_like"/>
    <property type="match status" value="1"/>
</dbReference>
<comment type="caution">
    <text evidence="3">The sequence shown here is derived from an EMBL/GenBank/DDBJ whole genome shotgun (WGS) entry which is preliminary data.</text>
</comment>
<dbReference type="SUPFAM" id="SSF53098">
    <property type="entry name" value="Ribonuclease H-like"/>
    <property type="match status" value="1"/>
</dbReference>
<dbReference type="Pfam" id="PF03372">
    <property type="entry name" value="Exo_endo_phos"/>
    <property type="match status" value="1"/>
</dbReference>
<dbReference type="Proteomes" id="UP000634136">
    <property type="component" value="Unassembled WGS sequence"/>
</dbReference>
<reference evidence="3" key="1">
    <citation type="submission" date="2020-09" db="EMBL/GenBank/DDBJ databases">
        <title>Genome-Enabled Discovery of Anthraquinone Biosynthesis in Senna tora.</title>
        <authorList>
            <person name="Kang S.-H."/>
            <person name="Pandey R.P."/>
            <person name="Lee C.-M."/>
            <person name="Sim J.-S."/>
            <person name="Jeong J.-T."/>
            <person name="Choi B.-S."/>
            <person name="Jung M."/>
            <person name="Ginzburg D."/>
            <person name="Zhao K."/>
            <person name="Won S.Y."/>
            <person name="Oh T.-J."/>
            <person name="Yu Y."/>
            <person name="Kim N.-H."/>
            <person name="Lee O.R."/>
            <person name="Lee T.-H."/>
            <person name="Bashyal P."/>
            <person name="Kim T.-S."/>
            <person name="Lee W.-H."/>
            <person name="Kawkins C."/>
            <person name="Kim C.-K."/>
            <person name="Kim J.S."/>
            <person name="Ahn B.O."/>
            <person name="Rhee S.Y."/>
            <person name="Sohng J.K."/>
        </authorList>
    </citation>
    <scope>NUCLEOTIDE SEQUENCE</scope>
    <source>
        <tissue evidence="3">Leaf</tissue>
    </source>
</reference>
<dbReference type="InterPro" id="IPR044730">
    <property type="entry name" value="RNase_H-like_dom_plant"/>
</dbReference>
<dbReference type="InterPro" id="IPR005135">
    <property type="entry name" value="Endo/exonuclease/phosphatase"/>
</dbReference>
<dbReference type="InterPro" id="IPR012337">
    <property type="entry name" value="RNaseH-like_sf"/>
</dbReference>
<dbReference type="Pfam" id="PF13456">
    <property type="entry name" value="RVT_3"/>
    <property type="match status" value="1"/>
</dbReference>
<evidence type="ECO:0000313" key="4">
    <source>
        <dbReference type="Proteomes" id="UP000634136"/>
    </source>
</evidence>
<evidence type="ECO:0000313" key="3">
    <source>
        <dbReference type="EMBL" id="KAF7812560.1"/>
    </source>
</evidence>
<dbReference type="Gene3D" id="3.60.10.10">
    <property type="entry name" value="Endonuclease/exonuclease/phosphatase"/>
    <property type="match status" value="1"/>
</dbReference>
<gene>
    <name evidence="3" type="ORF">G2W53_033536</name>
</gene>
<dbReference type="SUPFAM" id="SSF56219">
    <property type="entry name" value="DNase I-like"/>
    <property type="match status" value="1"/>
</dbReference>
<sequence>MDSISILAWNVRGAASVEFKWIFRDLIRQHEPNVVLLTETQVGGQKARQIISNLGYSKFHTVEPMGYAGGLWVLWNENQISLRMIEDTFQEIHASMDVNGSPIALMSFVYGSPSRDRRKILWENLVNLSTVHNLPWLVGGDFNEILSPDEKWGVRDASLTRINDFQNCIDACGLTDLGFSGLKFTWCNKRPNGQIVFERLDRKQVKKMPNEMSSSINHPALSSFDCRFPDPIEIKSALWDLKPFKAAGVDGFQLVKKALGLFLDISGLSVNESKSSIWFSPNTISNEKDFILRTLPFRCSPKPGTYLGFPLCSGTKKRDFSEIVKRIRDKVESWNAPLLSKPWRVTLIKSVSAATANYYMQALPFPMSICKEIDKIHKNFLWGSSNDRKKIHLVQLGIPHGNLFINILYQICLSRNNLVFSAKDINVNSYFRFALMKAAEFSHLTVNDNNNDVFKAPVLVSWISPPAGGGTILCAEFWAILIGLELANSAEGSKIIVESDSLAVITLINDLNTPTSHHFFLSSRIADAHAKYGISSRCGLTEFQTVPPFLSDLFWRDYFGFSHQRGAGASDMLEL</sequence>
<dbReference type="EMBL" id="JAAIUW010000010">
    <property type="protein sequence ID" value="KAF7812560.1"/>
    <property type="molecule type" value="Genomic_DNA"/>
</dbReference>
<evidence type="ECO:0000259" key="2">
    <source>
        <dbReference type="Pfam" id="PF13456"/>
    </source>
</evidence>
<feature type="domain" description="RNase H type-1" evidence="2">
    <location>
        <begin position="468"/>
        <end position="519"/>
    </location>
</feature>
<dbReference type="OrthoDB" id="1113909at2759"/>
<dbReference type="InterPro" id="IPR036691">
    <property type="entry name" value="Endo/exonu/phosph_ase_sf"/>
</dbReference>
<name>A0A834SYH1_9FABA</name>
<keyword evidence="4" id="KW-1185">Reference proteome</keyword>
<dbReference type="PANTHER" id="PTHR35218">
    <property type="entry name" value="RNASE H DOMAIN-CONTAINING PROTEIN"/>
    <property type="match status" value="1"/>
</dbReference>
<protein>
    <submittedName>
        <fullName evidence="3">Uncharacterized protein</fullName>
    </submittedName>
</protein>
<dbReference type="PANTHER" id="PTHR35218:SF9">
    <property type="entry name" value="ENDONUCLEASE_EXONUCLEASE_PHOSPHATASE DOMAIN-CONTAINING PROTEIN"/>
    <property type="match status" value="1"/>
</dbReference>
<evidence type="ECO:0000259" key="1">
    <source>
        <dbReference type="Pfam" id="PF03372"/>
    </source>
</evidence>